<gene>
    <name evidence="1" type="ORF">A9D14_11010</name>
</gene>
<dbReference type="InterPro" id="IPR047114">
    <property type="entry name" value="YciF"/>
</dbReference>
<accession>A0A1Z1FCX9</accession>
<dbReference type="InterPro" id="IPR009078">
    <property type="entry name" value="Ferritin-like_SF"/>
</dbReference>
<reference evidence="1 2" key="1">
    <citation type="submission" date="2017-01" db="EMBL/GenBank/DDBJ databases">
        <title>Complete genome sequence of esterase-producing bacterium Croceicoccus marinus E4A9.</title>
        <authorList>
            <person name="Wu Y.-H."/>
            <person name="Cheng H."/>
            <person name="Xu L."/>
            <person name="Huo Y.-Y."/>
            <person name="Wang C.-S."/>
            <person name="Xu X.-W."/>
        </authorList>
    </citation>
    <scope>NUCLEOTIDE SEQUENCE [LARGE SCALE GENOMIC DNA]</scope>
    <source>
        <strain evidence="1 2">E4A9</strain>
    </source>
</reference>
<protein>
    <submittedName>
        <fullName evidence="1">Uncharacterized protein</fullName>
    </submittedName>
</protein>
<evidence type="ECO:0000313" key="2">
    <source>
        <dbReference type="Proteomes" id="UP000195807"/>
    </source>
</evidence>
<dbReference type="InterPro" id="IPR012347">
    <property type="entry name" value="Ferritin-like"/>
</dbReference>
<dbReference type="AlphaFoldDB" id="A0A1Z1FCX9"/>
<dbReference type="KEGG" id="cman:A9D14_11010"/>
<dbReference type="PANTHER" id="PTHR30565:SF9">
    <property type="entry name" value="PROTEIN YCIF"/>
    <property type="match status" value="1"/>
</dbReference>
<dbReference type="OrthoDB" id="9795056at2"/>
<proteinExistence type="predicted"/>
<dbReference type="PANTHER" id="PTHR30565">
    <property type="entry name" value="PROTEIN YCIF"/>
    <property type="match status" value="1"/>
</dbReference>
<dbReference type="STRING" id="450378.GCA_001661675_02216"/>
<dbReference type="Pfam" id="PF05974">
    <property type="entry name" value="DUF892"/>
    <property type="match status" value="1"/>
</dbReference>
<sequence>MSAAKTLDDLYLDELQHLLSANDQMRQIVRLMAARVRGEDLAGMLSDAVQGIGNHMIVLERLIEGCDIAEFGGERCKGMEGLVEEAREHVLADDIGDDLRAISAIAQFRRMSHYGIAGFGTAKDLAETLGRDRDAVWLGEMLDDICGADRCAIELARSSVGALP</sequence>
<organism evidence="1 2">
    <name type="scientific">Croceicoccus marinus</name>
    <dbReference type="NCBI Taxonomy" id="450378"/>
    <lineage>
        <taxon>Bacteria</taxon>
        <taxon>Pseudomonadati</taxon>
        <taxon>Pseudomonadota</taxon>
        <taxon>Alphaproteobacteria</taxon>
        <taxon>Sphingomonadales</taxon>
        <taxon>Erythrobacteraceae</taxon>
        <taxon>Croceicoccus</taxon>
    </lineage>
</organism>
<dbReference type="RefSeq" id="WP_066846351.1">
    <property type="nucleotide sequence ID" value="NZ_CP019602.1"/>
</dbReference>
<dbReference type="Gene3D" id="1.20.1260.10">
    <property type="match status" value="1"/>
</dbReference>
<keyword evidence="2" id="KW-1185">Reference proteome</keyword>
<dbReference type="SUPFAM" id="SSF47240">
    <property type="entry name" value="Ferritin-like"/>
    <property type="match status" value="1"/>
</dbReference>
<name>A0A1Z1FCX9_9SPHN</name>
<evidence type="ECO:0000313" key="1">
    <source>
        <dbReference type="EMBL" id="ARU16614.1"/>
    </source>
</evidence>
<dbReference type="EMBL" id="CP019602">
    <property type="protein sequence ID" value="ARU16614.1"/>
    <property type="molecule type" value="Genomic_DNA"/>
</dbReference>
<dbReference type="Proteomes" id="UP000195807">
    <property type="component" value="Chromosome"/>
</dbReference>
<dbReference type="InterPro" id="IPR010287">
    <property type="entry name" value="DUF892_YciF-like"/>
</dbReference>